<dbReference type="GO" id="GO:0016779">
    <property type="term" value="F:nucleotidyltransferase activity"/>
    <property type="evidence" value="ECO:0007669"/>
    <property type="project" value="UniProtKB-KW"/>
</dbReference>
<name>A0ABS2SR05_9BACI</name>
<comment type="caution">
    <text evidence="1">The sequence shown here is derived from an EMBL/GenBank/DDBJ whole genome shotgun (WGS) entry which is preliminary data.</text>
</comment>
<dbReference type="SUPFAM" id="SSF81301">
    <property type="entry name" value="Nucleotidyltransferase"/>
    <property type="match status" value="1"/>
</dbReference>
<organism evidence="1 2">
    <name type="scientific">Shouchella xiaoxiensis</name>
    <dbReference type="NCBI Taxonomy" id="766895"/>
    <lineage>
        <taxon>Bacteria</taxon>
        <taxon>Bacillati</taxon>
        <taxon>Bacillota</taxon>
        <taxon>Bacilli</taxon>
        <taxon>Bacillales</taxon>
        <taxon>Bacillaceae</taxon>
        <taxon>Shouchella</taxon>
    </lineage>
</organism>
<evidence type="ECO:0000313" key="1">
    <source>
        <dbReference type="EMBL" id="MBM7837270.1"/>
    </source>
</evidence>
<reference evidence="1" key="1">
    <citation type="submission" date="2021-01" db="EMBL/GenBank/DDBJ databases">
        <title>Genomic Encyclopedia of Type Strains, Phase IV (KMG-IV): sequencing the most valuable type-strain genomes for metagenomic binning, comparative biology and taxonomic classification.</title>
        <authorList>
            <person name="Goeker M."/>
        </authorList>
    </citation>
    <scope>NUCLEOTIDE SEQUENCE</scope>
    <source>
        <strain evidence="1">DSM 21943</strain>
    </source>
</reference>
<dbReference type="InterPro" id="IPR043519">
    <property type="entry name" value="NT_sf"/>
</dbReference>
<dbReference type="EMBL" id="JAFBCV010000001">
    <property type="protein sequence ID" value="MBM7837270.1"/>
    <property type="molecule type" value="Genomic_DNA"/>
</dbReference>
<dbReference type="InterPro" id="IPR007530">
    <property type="entry name" value="Aminoglycoside_adenylylTfrase"/>
</dbReference>
<keyword evidence="2" id="KW-1185">Reference proteome</keyword>
<dbReference type="EC" id="2.7.7.-" evidence="1"/>
<dbReference type="Proteomes" id="UP001179280">
    <property type="component" value="Unassembled WGS sequence"/>
</dbReference>
<dbReference type="PIRSF" id="PIRSF000812">
    <property type="entry name" value="AAD"/>
    <property type="match status" value="1"/>
</dbReference>
<dbReference type="Gene3D" id="3.30.460.10">
    <property type="entry name" value="Beta Polymerase, domain 2"/>
    <property type="match status" value="1"/>
</dbReference>
<dbReference type="RefSeq" id="WP_204464172.1">
    <property type="nucleotide sequence ID" value="NZ_JAFBCV010000001.1"/>
</dbReference>
<evidence type="ECO:0000313" key="2">
    <source>
        <dbReference type="Proteomes" id="UP001179280"/>
    </source>
</evidence>
<proteinExistence type="predicted"/>
<dbReference type="Pfam" id="PF04439">
    <property type="entry name" value="Adenyl_transf"/>
    <property type="match status" value="1"/>
</dbReference>
<protein>
    <submittedName>
        <fullName evidence="1">Aminoglycoside 6-adenylyltransferase</fullName>
        <ecNumber evidence="1">2.7.7.-</ecNumber>
    </submittedName>
</protein>
<sequence length="289" mass="33923">MRSEVEMMKLIRETAEQDERVRAVYMNGSRTNSLAPKDEYQDYDVVYVVTEVSSFLNDRAWIDRFGKRVMMQEPDLLDYERGMEVDLTKSYIYLMLFKDGNRLDLRLQTIEAMQETYGDESLTIPIIDKDELFPMIPKATDRDYHVPKPLEADFTCCVNNFWWCLQNVAKGLARNEHAYANGMFEGVVRVDLNQMVDWWIGCQYDFGVSTGKYGKYTPLYLPESLQKQYEKTYATGNSTEMWKAIYQAIQLFRQLAQEVAEQLDFTYEIEDDRNMTSYLKSVQLKTGSF</sequence>
<accession>A0ABS2SR05</accession>
<dbReference type="SUPFAM" id="SSF81631">
    <property type="entry name" value="PAP/OAS1 substrate-binding domain"/>
    <property type="match status" value="1"/>
</dbReference>
<keyword evidence="1" id="KW-0548">Nucleotidyltransferase</keyword>
<dbReference type="Gene3D" id="1.20.120.330">
    <property type="entry name" value="Nucleotidyltransferases domain 2"/>
    <property type="match status" value="1"/>
</dbReference>
<gene>
    <name evidence="1" type="ORF">JOC54_000501</name>
</gene>
<keyword evidence="1" id="KW-0808">Transferase</keyword>